<comment type="caution">
    <text evidence="3">The sequence shown here is derived from an EMBL/GenBank/DDBJ whole genome shotgun (WGS) entry which is preliminary data.</text>
</comment>
<dbReference type="SUPFAM" id="SSF53335">
    <property type="entry name" value="S-adenosyl-L-methionine-dependent methyltransferases"/>
    <property type="match status" value="1"/>
</dbReference>
<evidence type="ECO:0000313" key="3">
    <source>
        <dbReference type="EMBL" id="ONG39751.1"/>
    </source>
</evidence>
<dbReference type="STRING" id="1907941.BKE30_08105"/>
<sequence length="629" mass="69434">MQLTPEQRQQYDLLSATKSRNERLASKENGKAEVKTAVQNTTGQIIETTHTKHGHDLFVVQLADRVDRDSYNVLNAGAKKLGGYYSSFRGNGAIMGFQFKTRDAADAFLKLADGDAADAQAQASESRDAFLDDKTQSAAERLTLMAERLQERAQESLDRPRKANTARRARMAASSELEANKDKALAQTMLNLANALKNGQAKFLDQVRQKVQVEYLAGLLTSAKWNEVQSKQGLPDNEREALRKASASLETVDYVTFPSYTAYRSDLATLARKMMVTEGTKLLGQKLFKLVDDTSAEYEKFAKANLDKVSKFVTSGNTADYATFNSKKTATEAISRSKLDDRAIPLQVGKGQVRIVLSPSEAIQQGIWQGSDERITISNRLGYELMEKIGAKNRKGAGISLPWTFEATAEAHKRLQGMELISATELRSALREFVLLQATPEEPDQIKQLERSMVGIGKDGLDFFPTPESTVREMIQIADLKESMRVLEPSAGMGHIAELIQQQGIEPDVVEFSAARRELLELKGFNVVGQDFMAVTDGDYDRIIMNPPFSSRQDAKHVQHAYGLLKAGGRLVAIMGEGVFFGQDKAAEQFRNWLESVGGTSEKLGDGTFMDPNLPVNTGANARLVVIEK</sequence>
<name>A0A1S8CUY4_9GAMM</name>
<dbReference type="InterPro" id="IPR002052">
    <property type="entry name" value="DNA_methylase_N6_adenine_CS"/>
</dbReference>
<dbReference type="GO" id="GO:0008168">
    <property type="term" value="F:methyltransferase activity"/>
    <property type="evidence" value="ECO:0007669"/>
    <property type="project" value="UniProtKB-KW"/>
</dbReference>
<dbReference type="Gene3D" id="3.40.50.150">
    <property type="entry name" value="Vaccinia Virus protein VP39"/>
    <property type="match status" value="1"/>
</dbReference>
<protein>
    <submittedName>
        <fullName evidence="3">Uncharacterized protein</fullName>
    </submittedName>
</protein>
<dbReference type="OrthoDB" id="6128088at2"/>
<proteinExistence type="predicted"/>
<dbReference type="Proteomes" id="UP000192132">
    <property type="component" value="Unassembled WGS sequence"/>
</dbReference>
<evidence type="ECO:0000313" key="4">
    <source>
        <dbReference type="Proteomes" id="UP000192132"/>
    </source>
</evidence>
<dbReference type="GO" id="GO:0003676">
    <property type="term" value="F:nucleic acid binding"/>
    <property type="evidence" value="ECO:0007669"/>
    <property type="project" value="InterPro"/>
</dbReference>
<reference evidence="3 4" key="1">
    <citation type="submission" date="2016-10" db="EMBL/GenBank/DDBJ databases">
        <title>Draft Genome sequence of Alkanindiges sp. strain H1.</title>
        <authorList>
            <person name="Subhash Y."/>
            <person name="Lee S."/>
        </authorList>
    </citation>
    <scope>NUCLEOTIDE SEQUENCE [LARGE SCALE GENOMIC DNA]</scope>
    <source>
        <strain evidence="3 4">H1</strain>
    </source>
</reference>
<dbReference type="InterPro" id="IPR029063">
    <property type="entry name" value="SAM-dependent_MTases_sf"/>
</dbReference>
<evidence type="ECO:0000256" key="2">
    <source>
        <dbReference type="ARBA" id="ARBA00022679"/>
    </source>
</evidence>
<accession>A0A1S8CUY4</accession>
<keyword evidence="1" id="KW-0489">Methyltransferase</keyword>
<keyword evidence="2" id="KW-0808">Transferase</keyword>
<dbReference type="PRINTS" id="PR00507">
    <property type="entry name" value="N12N6MTFRASE"/>
</dbReference>
<dbReference type="CDD" id="cd02440">
    <property type="entry name" value="AdoMet_MTases"/>
    <property type="match status" value="1"/>
</dbReference>
<dbReference type="GO" id="GO:0032259">
    <property type="term" value="P:methylation"/>
    <property type="evidence" value="ECO:0007669"/>
    <property type="project" value="UniProtKB-KW"/>
</dbReference>
<gene>
    <name evidence="3" type="ORF">BKE30_08105</name>
</gene>
<keyword evidence="4" id="KW-1185">Reference proteome</keyword>
<evidence type="ECO:0000256" key="1">
    <source>
        <dbReference type="ARBA" id="ARBA00022603"/>
    </source>
</evidence>
<organism evidence="3 4">
    <name type="scientific">Alkanindiges hydrocarboniclasticus</name>
    <dbReference type="NCBI Taxonomy" id="1907941"/>
    <lineage>
        <taxon>Bacteria</taxon>
        <taxon>Pseudomonadati</taxon>
        <taxon>Pseudomonadota</taxon>
        <taxon>Gammaproteobacteria</taxon>
        <taxon>Moraxellales</taxon>
        <taxon>Moraxellaceae</taxon>
        <taxon>Alkanindiges</taxon>
    </lineage>
</organism>
<dbReference type="AlphaFoldDB" id="A0A1S8CUY4"/>
<dbReference type="EMBL" id="MLCN01000022">
    <property type="protein sequence ID" value="ONG39751.1"/>
    <property type="molecule type" value="Genomic_DNA"/>
</dbReference>
<dbReference type="RefSeq" id="WP_076878114.1">
    <property type="nucleotide sequence ID" value="NZ_MLCN01000022.1"/>
</dbReference>
<dbReference type="PROSITE" id="PS00092">
    <property type="entry name" value="N6_MTASE"/>
    <property type="match status" value="1"/>
</dbReference>